<evidence type="ECO:0000256" key="3">
    <source>
        <dbReference type="SAM" id="MobiDB-lite"/>
    </source>
</evidence>
<comment type="similarity">
    <text evidence="1 2">Belongs to the anti-sigma-factor antagonist family.</text>
</comment>
<feature type="domain" description="STAS" evidence="4">
    <location>
        <begin position="53"/>
        <end position="156"/>
    </location>
</feature>
<evidence type="ECO:0000313" key="6">
    <source>
        <dbReference type="Proteomes" id="UP000256661"/>
    </source>
</evidence>
<evidence type="ECO:0000256" key="1">
    <source>
        <dbReference type="ARBA" id="ARBA00009013"/>
    </source>
</evidence>
<reference evidence="5 6" key="1">
    <citation type="submission" date="2018-08" db="EMBL/GenBank/DDBJ databases">
        <title>Sequencing the genomes of 1000 actinobacteria strains.</title>
        <authorList>
            <person name="Klenk H.-P."/>
        </authorList>
    </citation>
    <scope>NUCLEOTIDE SEQUENCE [LARGE SCALE GENOMIC DNA]</scope>
    <source>
        <strain evidence="5 6">DSM 43927</strain>
    </source>
</reference>
<evidence type="ECO:0000313" key="5">
    <source>
        <dbReference type="EMBL" id="REF01216.1"/>
    </source>
</evidence>
<protein>
    <recommendedName>
        <fullName evidence="2">Anti-sigma factor antagonist</fullName>
    </recommendedName>
</protein>
<dbReference type="InterPro" id="IPR003658">
    <property type="entry name" value="Anti-sigma_ant"/>
</dbReference>
<dbReference type="RefSeq" id="WP_116026277.1">
    <property type="nucleotide sequence ID" value="NZ_QTTT01000001.1"/>
</dbReference>
<comment type="caution">
    <text evidence="5">The sequence shown here is derived from an EMBL/GenBank/DDBJ whole genome shotgun (WGS) entry which is preliminary data.</text>
</comment>
<dbReference type="Gene3D" id="3.30.750.24">
    <property type="entry name" value="STAS domain"/>
    <property type="match status" value="1"/>
</dbReference>
<dbReference type="GO" id="GO:0043856">
    <property type="term" value="F:anti-sigma factor antagonist activity"/>
    <property type="evidence" value="ECO:0007669"/>
    <property type="project" value="InterPro"/>
</dbReference>
<sequence>MIDDRKAPQVPRSLRKGPRSSAAVPRCRPSAGTPLPAGDDAGLTVTVTGTPGGPLVAEVAGEIDLRTAGPLRARLIELGDDPAAVGGRLVVDFGGVRFCDATGLGALVGVHNHVLARGGEISLARVRPAQLRLLRVTGLDKVFPLYDTVAEAVAAGRTSSLS</sequence>
<dbReference type="AlphaFoldDB" id="A0A3D9T7J9"/>
<dbReference type="PROSITE" id="PS50801">
    <property type="entry name" value="STAS"/>
    <property type="match status" value="1"/>
</dbReference>
<dbReference type="InterPro" id="IPR002645">
    <property type="entry name" value="STAS_dom"/>
</dbReference>
<dbReference type="Pfam" id="PF01740">
    <property type="entry name" value="STAS"/>
    <property type="match status" value="1"/>
</dbReference>
<dbReference type="NCBIfam" id="TIGR00377">
    <property type="entry name" value="ant_ant_sig"/>
    <property type="match status" value="1"/>
</dbReference>
<gene>
    <name evidence="5" type="ORF">DFJ69_6820</name>
</gene>
<accession>A0A3D9T7J9</accession>
<evidence type="ECO:0000259" key="4">
    <source>
        <dbReference type="PROSITE" id="PS50801"/>
    </source>
</evidence>
<feature type="region of interest" description="Disordered" evidence="3">
    <location>
        <begin position="1"/>
        <end position="40"/>
    </location>
</feature>
<dbReference type="EMBL" id="QTTT01000001">
    <property type="protein sequence ID" value="REF01216.1"/>
    <property type="molecule type" value="Genomic_DNA"/>
</dbReference>
<dbReference type="PANTHER" id="PTHR33495">
    <property type="entry name" value="ANTI-SIGMA FACTOR ANTAGONIST TM_1081-RELATED-RELATED"/>
    <property type="match status" value="1"/>
</dbReference>
<dbReference type="PANTHER" id="PTHR33495:SF2">
    <property type="entry name" value="ANTI-SIGMA FACTOR ANTAGONIST TM_1081-RELATED"/>
    <property type="match status" value="1"/>
</dbReference>
<keyword evidence="6" id="KW-1185">Reference proteome</keyword>
<dbReference type="Proteomes" id="UP000256661">
    <property type="component" value="Unassembled WGS sequence"/>
</dbReference>
<name>A0A3D9T7J9_9ACTN</name>
<proteinExistence type="inferred from homology"/>
<dbReference type="SUPFAM" id="SSF52091">
    <property type="entry name" value="SpoIIaa-like"/>
    <property type="match status" value="1"/>
</dbReference>
<dbReference type="CDD" id="cd07043">
    <property type="entry name" value="STAS_anti-anti-sigma_factors"/>
    <property type="match status" value="1"/>
</dbReference>
<dbReference type="InterPro" id="IPR036513">
    <property type="entry name" value="STAS_dom_sf"/>
</dbReference>
<organism evidence="5 6">
    <name type="scientific">Thermomonospora umbrina</name>
    <dbReference type="NCBI Taxonomy" id="111806"/>
    <lineage>
        <taxon>Bacteria</taxon>
        <taxon>Bacillati</taxon>
        <taxon>Actinomycetota</taxon>
        <taxon>Actinomycetes</taxon>
        <taxon>Streptosporangiales</taxon>
        <taxon>Thermomonosporaceae</taxon>
        <taxon>Thermomonospora</taxon>
    </lineage>
</organism>
<dbReference type="OrthoDB" id="3622319at2"/>
<evidence type="ECO:0000256" key="2">
    <source>
        <dbReference type="RuleBase" id="RU003749"/>
    </source>
</evidence>